<accession>A0A330M1E7</accession>
<evidence type="ECO:0000313" key="2">
    <source>
        <dbReference type="EMBL" id="SQH76469.1"/>
    </source>
</evidence>
<evidence type="ECO:0000313" key="3">
    <source>
        <dbReference type="Proteomes" id="UP000250123"/>
    </source>
</evidence>
<protein>
    <submittedName>
        <fullName evidence="2">Uncharacterized protein</fullName>
    </submittedName>
</protein>
<gene>
    <name evidence="2" type="ORF">SHEWBE_2506</name>
</gene>
<dbReference type="KEGG" id="sbk:SHEWBE_2506"/>
<reference evidence="3" key="1">
    <citation type="submission" date="2018-06" db="EMBL/GenBank/DDBJ databases">
        <authorList>
            <person name="Cea G.-C."/>
            <person name="William W."/>
        </authorList>
    </citation>
    <scope>NUCLEOTIDE SEQUENCE [LARGE SCALE GENOMIC DNA]</scope>
    <source>
        <strain evidence="3">DB21MT-2</strain>
    </source>
</reference>
<proteinExistence type="predicted"/>
<evidence type="ECO:0000256" key="1">
    <source>
        <dbReference type="SAM" id="Phobius"/>
    </source>
</evidence>
<feature type="transmembrane region" description="Helical" evidence="1">
    <location>
        <begin position="12"/>
        <end position="32"/>
    </location>
</feature>
<dbReference type="Proteomes" id="UP000250123">
    <property type="component" value="Chromosome SHEWBE"/>
</dbReference>
<keyword evidence="1" id="KW-1133">Transmembrane helix</keyword>
<sequence>MGGHVTGVHQELWVAMLLVGGHVTGVVSGYVLNVSKATYSSLASSSPSYR</sequence>
<dbReference type="AlphaFoldDB" id="A0A330M1E7"/>
<keyword evidence="1" id="KW-0812">Transmembrane</keyword>
<dbReference type="EMBL" id="LS483452">
    <property type="protein sequence ID" value="SQH76469.1"/>
    <property type="molecule type" value="Genomic_DNA"/>
</dbReference>
<name>A0A330M1E7_9GAMM</name>
<keyword evidence="1" id="KW-0472">Membrane</keyword>
<organism evidence="2 3">
    <name type="scientific">Shewanella benthica</name>
    <dbReference type="NCBI Taxonomy" id="43661"/>
    <lineage>
        <taxon>Bacteria</taxon>
        <taxon>Pseudomonadati</taxon>
        <taxon>Pseudomonadota</taxon>
        <taxon>Gammaproteobacteria</taxon>
        <taxon>Alteromonadales</taxon>
        <taxon>Shewanellaceae</taxon>
        <taxon>Shewanella</taxon>
    </lineage>
</organism>